<keyword evidence="1" id="KW-0175">Coiled coil</keyword>
<feature type="region of interest" description="Disordered" evidence="2">
    <location>
        <begin position="1"/>
        <end position="80"/>
    </location>
</feature>
<reference evidence="3" key="2">
    <citation type="submission" date="2023-07" db="EMBL/GenBank/DDBJ databases">
        <authorList>
            <consortium name="Lawrence Berkeley National Laboratory"/>
            <person name="Haridas S."/>
            <person name="Hensen N."/>
            <person name="Bonometti L."/>
            <person name="Westerberg I."/>
            <person name="Brannstrom I.O."/>
            <person name="Guillou S."/>
            <person name="Cros-Aarteil S."/>
            <person name="Calhoun S."/>
            <person name="Kuo A."/>
            <person name="Mondo S."/>
            <person name="Pangilinan J."/>
            <person name="Riley R."/>
            <person name="LaButti K."/>
            <person name="Andreopoulos B."/>
            <person name="Lipzen A."/>
            <person name="Chen C."/>
            <person name="Yanf M."/>
            <person name="Daum C."/>
            <person name="Ng V."/>
            <person name="Clum A."/>
            <person name="Steindorff A."/>
            <person name="Ohm R."/>
            <person name="Martin F."/>
            <person name="Silar P."/>
            <person name="Natvig D."/>
            <person name="Lalanne C."/>
            <person name="Gautier V."/>
            <person name="Ament-velasquez S.L."/>
            <person name="Kruys A."/>
            <person name="Hutchinson M.I."/>
            <person name="Powell A.J."/>
            <person name="Barry K."/>
            <person name="Miller A.N."/>
            <person name="Grigoriev I.V."/>
            <person name="Debuchy R."/>
            <person name="Gladieux P."/>
            <person name="Thoren M.H."/>
            <person name="Johannesson H."/>
        </authorList>
    </citation>
    <scope>NUCLEOTIDE SEQUENCE</scope>
    <source>
        <strain evidence="3">FGSC 1904</strain>
    </source>
</reference>
<feature type="compositionally biased region" description="Acidic residues" evidence="2">
    <location>
        <begin position="67"/>
        <end position="80"/>
    </location>
</feature>
<comment type="caution">
    <text evidence="3">The sequence shown here is derived from an EMBL/GenBank/DDBJ whole genome shotgun (WGS) entry which is preliminary data.</text>
</comment>
<accession>A0AAE0UBD0</accession>
<keyword evidence="4" id="KW-1185">Reference proteome</keyword>
<protein>
    <submittedName>
        <fullName evidence="3">Uncharacterized protein</fullName>
    </submittedName>
</protein>
<evidence type="ECO:0000313" key="3">
    <source>
        <dbReference type="EMBL" id="KAK3397284.1"/>
    </source>
</evidence>
<reference evidence="3" key="1">
    <citation type="journal article" date="2023" name="Mol. Phylogenet. Evol.">
        <title>Genome-scale phylogeny and comparative genomics of the fungal order Sordariales.</title>
        <authorList>
            <person name="Hensen N."/>
            <person name="Bonometti L."/>
            <person name="Westerberg I."/>
            <person name="Brannstrom I.O."/>
            <person name="Guillou S."/>
            <person name="Cros-Aarteil S."/>
            <person name="Calhoun S."/>
            <person name="Haridas S."/>
            <person name="Kuo A."/>
            <person name="Mondo S."/>
            <person name="Pangilinan J."/>
            <person name="Riley R."/>
            <person name="LaButti K."/>
            <person name="Andreopoulos B."/>
            <person name="Lipzen A."/>
            <person name="Chen C."/>
            <person name="Yan M."/>
            <person name="Daum C."/>
            <person name="Ng V."/>
            <person name="Clum A."/>
            <person name="Steindorff A."/>
            <person name="Ohm R.A."/>
            <person name="Martin F."/>
            <person name="Silar P."/>
            <person name="Natvig D.O."/>
            <person name="Lalanne C."/>
            <person name="Gautier V."/>
            <person name="Ament-Velasquez S.L."/>
            <person name="Kruys A."/>
            <person name="Hutchinson M.I."/>
            <person name="Powell A.J."/>
            <person name="Barry K."/>
            <person name="Miller A.N."/>
            <person name="Grigoriev I.V."/>
            <person name="Debuchy R."/>
            <person name="Gladieux P."/>
            <person name="Hiltunen Thoren M."/>
            <person name="Johannesson H."/>
        </authorList>
    </citation>
    <scope>NUCLEOTIDE SEQUENCE</scope>
    <source>
        <strain evidence="3">FGSC 1904</strain>
    </source>
</reference>
<name>A0AAE0UBD0_SORBR</name>
<sequence length="314" mass="35330">MPPKRRTSAGNGRVAQSKQPAKRPALSLLDTDDTDDKKPPAPKRPVKRARKTTQAQARTRTRSNSHEDEDGNADDDDDRDALEMRVANINRKRSKPSKAPPATVEEYLMEQNQQAKDFLKGFKQELLESQANAQESLEKFKRELHDVQNNDEEDFRKIYATLKATVTTDKTKNPTTAGTKATNPLFTTGQQLTKLCRNILQRHQIAERDSQLHNPTVPREIWGEDYTKMRQLLDYGRKYGEKLVEGIISPDANKGDSDTPSKDGEKEAEDLGEPETLAVGLFDKSKKKSEETETWGRVAHAQVKALAAVVRTVP</sequence>
<dbReference type="EMBL" id="JAUTDP010000008">
    <property type="protein sequence ID" value="KAK3397284.1"/>
    <property type="molecule type" value="Genomic_DNA"/>
</dbReference>
<organism evidence="3 4">
    <name type="scientific">Sordaria brevicollis</name>
    <dbReference type="NCBI Taxonomy" id="83679"/>
    <lineage>
        <taxon>Eukaryota</taxon>
        <taxon>Fungi</taxon>
        <taxon>Dikarya</taxon>
        <taxon>Ascomycota</taxon>
        <taxon>Pezizomycotina</taxon>
        <taxon>Sordariomycetes</taxon>
        <taxon>Sordariomycetidae</taxon>
        <taxon>Sordariales</taxon>
        <taxon>Sordariaceae</taxon>
        <taxon>Sordaria</taxon>
    </lineage>
</organism>
<proteinExistence type="predicted"/>
<evidence type="ECO:0000256" key="2">
    <source>
        <dbReference type="SAM" id="MobiDB-lite"/>
    </source>
</evidence>
<evidence type="ECO:0000256" key="1">
    <source>
        <dbReference type="SAM" id="Coils"/>
    </source>
</evidence>
<feature type="compositionally biased region" description="Polar residues" evidence="2">
    <location>
        <begin position="8"/>
        <end position="19"/>
    </location>
</feature>
<gene>
    <name evidence="3" type="ORF">B0T20DRAFT_441036</name>
</gene>
<dbReference type="Proteomes" id="UP001281003">
    <property type="component" value="Unassembled WGS sequence"/>
</dbReference>
<feature type="compositionally biased region" description="Basic residues" evidence="2">
    <location>
        <begin position="40"/>
        <end position="51"/>
    </location>
</feature>
<feature type="compositionally biased region" description="Basic and acidic residues" evidence="2">
    <location>
        <begin position="253"/>
        <end position="265"/>
    </location>
</feature>
<dbReference type="AlphaFoldDB" id="A0AAE0UBD0"/>
<evidence type="ECO:0000313" key="4">
    <source>
        <dbReference type="Proteomes" id="UP001281003"/>
    </source>
</evidence>
<feature type="coiled-coil region" evidence="1">
    <location>
        <begin position="123"/>
        <end position="150"/>
    </location>
</feature>
<feature type="region of interest" description="Disordered" evidence="2">
    <location>
        <begin position="248"/>
        <end position="296"/>
    </location>
</feature>